<organism evidence="1 2">
    <name type="scientific">Microbacterium laevaniformans</name>
    <dbReference type="NCBI Taxonomy" id="36807"/>
    <lineage>
        <taxon>Bacteria</taxon>
        <taxon>Bacillati</taxon>
        <taxon>Actinomycetota</taxon>
        <taxon>Actinomycetes</taxon>
        <taxon>Micrococcales</taxon>
        <taxon>Microbacteriaceae</taxon>
        <taxon>Microbacterium</taxon>
    </lineage>
</organism>
<evidence type="ECO:0000313" key="1">
    <source>
        <dbReference type="EMBL" id="KXZ57566.1"/>
    </source>
</evidence>
<gene>
    <name evidence="1" type="primary">bpoA2_2</name>
    <name evidence="1" type="ORF">Mlaev_02755</name>
</gene>
<protein>
    <submittedName>
        <fullName evidence="1">Non-heme bromoperoxidase BPO-A2</fullName>
        <ecNumber evidence="1">1.11.1.-</ecNumber>
    </submittedName>
</protein>
<sequence>MASLTYVKIDGAPHGLLRTHGAEVNEALLAFLRV</sequence>
<dbReference type="STRING" id="36807.Mlaev_02755"/>
<dbReference type="GO" id="GO:0004601">
    <property type="term" value="F:peroxidase activity"/>
    <property type="evidence" value="ECO:0007669"/>
    <property type="project" value="UniProtKB-KW"/>
</dbReference>
<keyword evidence="2" id="KW-1185">Reference proteome</keyword>
<keyword evidence="1" id="KW-0575">Peroxidase</keyword>
<evidence type="ECO:0000313" key="2">
    <source>
        <dbReference type="Proteomes" id="UP000075357"/>
    </source>
</evidence>
<dbReference type="Proteomes" id="UP000075357">
    <property type="component" value="Unassembled WGS sequence"/>
</dbReference>
<dbReference type="AlphaFoldDB" id="A0A150H641"/>
<accession>A0A150H641</accession>
<dbReference type="EMBL" id="LRAD01000057">
    <property type="protein sequence ID" value="KXZ57566.1"/>
    <property type="molecule type" value="Genomic_DNA"/>
</dbReference>
<comment type="caution">
    <text evidence="1">The sequence shown here is derived from an EMBL/GenBank/DDBJ whole genome shotgun (WGS) entry which is preliminary data.</text>
</comment>
<keyword evidence="1" id="KW-0560">Oxidoreductase</keyword>
<dbReference type="EC" id="1.11.1.-" evidence="1"/>
<reference evidence="1 2" key="1">
    <citation type="submission" date="2016-01" db="EMBL/GenBank/DDBJ databases">
        <title>Draft genome sequences of Microbacterium laevaniformans LCDC 91-0039 and the type strain of Microbacterium hominis LCDC 84-209.</title>
        <authorList>
            <person name="Bernier A.-M."/>
            <person name="Bernard K."/>
        </authorList>
    </citation>
    <scope>NUCLEOTIDE SEQUENCE [LARGE SCALE GENOMIC DNA]</scope>
    <source>
        <strain evidence="1 2">LCDC 91-0039</strain>
    </source>
</reference>
<proteinExistence type="predicted"/>
<dbReference type="PATRIC" id="fig|36807.3.peg.2806"/>
<name>A0A150H641_9MICO</name>